<proteinExistence type="predicted"/>
<dbReference type="EMBL" id="PGOL01002719">
    <property type="protein sequence ID" value="PKI45453.1"/>
    <property type="molecule type" value="Genomic_DNA"/>
</dbReference>
<comment type="caution">
    <text evidence="2">The sequence shown here is derived from an EMBL/GenBank/DDBJ whole genome shotgun (WGS) entry which is preliminary data.</text>
</comment>
<dbReference type="Proteomes" id="UP000233551">
    <property type="component" value="Unassembled WGS sequence"/>
</dbReference>
<evidence type="ECO:0000256" key="1">
    <source>
        <dbReference type="SAM" id="MobiDB-lite"/>
    </source>
</evidence>
<feature type="compositionally biased region" description="Basic residues" evidence="1">
    <location>
        <begin position="104"/>
        <end position="117"/>
    </location>
</feature>
<feature type="compositionally biased region" description="Basic and acidic residues" evidence="1">
    <location>
        <begin position="88"/>
        <end position="103"/>
    </location>
</feature>
<feature type="compositionally biased region" description="Polar residues" evidence="1">
    <location>
        <begin position="76"/>
        <end position="87"/>
    </location>
</feature>
<evidence type="ECO:0000313" key="2">
    <source>
        <dbReference type="EMBL" id="PKI45453.1"/>
    </source>
</evidence>
<dbReference type="AlphaFoldDB" id="A0A2I0IP14"/>
<accession>A0A2I0IP14</accession>
<feature type="compositionally biased region" description="Polar residues" evidence="1">
    <location>
        <begin position="19"/>
        <end position="31"/>
    </location>
</feature>
<name>A0A2I0IP14_PUNGR</name>
<keyword evidence="3" id="KW-1185">Reference proteome</keyword>
<protein>
    <submittedName>
        <fullName evidence="2">Uncharacterized protein</fullName>
    </submittedName>
</protein>
<feature type="region of interest" description="Disordered" evidence="1">
    <location>
        <begin position="1"/>
        <end position="184"/>
    </location>
</feature>
<reference evidence="2 3" key="1">
    <citation type="submission" date="2017-11" db="EMBL/GenBank/DDBJ databases">
        <title>De-novo sequencing of pomegranate (Punica granatum L.) genome.</title>
        <authorList>
            <person name="Akparov Z."/>
            <person name="Amiraslanov A."/>
            <person name="Hajiyeva S."/>
            <person name="Abbasov M."/>
            <person name="Kaur K."/>
            <person name="Hamwieh A."/>
            <person name="Solovyev V."/>
            <person name="Salamov A."/>
            <person name="Braich B."/>
            <person name="Kosarev P."/>
            <person name="Mahmoud A."/>
            <person name="Hajiyev E."/>
            <person name="Babayeva S."/>
            <person name="Izzatullayeva V."/>
            <person name="Mammadov A."/>
            <person name="Mammadov A."/>
            <person name="Sharifova S."/>
            <person name="Ojaghi J."/>
            <person name="Eynullazada K."/>
            <person name="Bayramov B."/>
            <person name="Abdulazimova A."/>
            <person name="Shahmuradov I."/>
        </authorList>
    </citation>
    <scope>NUCLEOTIDE SEQUENCE [LARGE SCALE GENOMIC DNA]</scope>
    <source>
        <strain evidence="3">cv. AG2017</strain>
        <tissue evidence="2">Leaf</tissue>
    </source>
</reference>
<sequence>MNNRRRAGSIRKVEESSRRNLQAKNPENSEVGTAALFITESPKHRKAPRDHQGHGTSLRRSFGTLRGSPKDVSVVRTPSTNLRGTSTENRDRNDPRAPQDIRRTLRKPRPQVPRHSRANGLRSGTMSRRSPTRREGPPKRMLRCTKSNRGPRGIKLHSERPNRAKPTLEAPGRPNVRSHDAWRY</sequence>
<organism evidence="2 3">
    <name type="scientific">Punica granatum</name>
    <name type="common">Pomegranate</name>
    <dbReference type="NCBI Taxonomy" id="22663"/>
    <lineage>
        <taxon>Eukaryota</taxon>
        <taxon>Viridiplantae</taxon>
        <taxon>Streptophyta</taxon>
        <taxon>Embryophyta</taxon>
        <taxon>Tracheophyta</taxon>
        <taxon>Spermatophyta</taxon>
        <taxon>Magnoliopsida</taxon>
        <taxon>eudicotyledons</taxon>
        <taxon>Gunneridae</taxon>
        <taxon>Pentapetalae</taxon>
        <taxon>rosids</taxon>
        <taxon>malvids</taxon>
        <taxon>Myrtales</taxon>
        <taxon>Lythraceae</taxon>
        <taxon>Punica</taxon>
    </lineage>
</organism>
<evidence type="ECO:0000313" key="3">
    <source>
        <dbReference type="Proteomes" id="UP000233551"/>
    </source>
</evidence>
<gene>
    <name evidence="2" type="ORF">CRG98_034155</name>
</gene>